<dbReference type="InterPro" id="IPR041078">
    <property type="entry name" value="Plavaka"/>
</dbReference>
<accession>A0A9P4PXG1</accession>
<comment type="caution">
    <text evidence="1">The sequence shown here is derived from an EMBL/GenBank/DDBJ whole genome shotgun (WGS) entry which is preliminary data.</text>
</comment>
<dbReference type="AlphaFoldDB" id="A0A9P4PXG1"/>
<gene>
    <name evidence="1" type="ORF">K431DRAFT_289888</name>
</gene>
<keyword evidence="2" id="KW-1185">Reference proteome</keyword>
<proteinExistence type="predicted"/>
<sequence>MWTSDENPRRIYSDMPSADWWWNTQEQIPHDGATVVPLIIASDKTQTTSHQGDLAAHAVYLTIGNLPAHIRNSNHRPGTILLAMLPIVKEGDGSLRNQVFHECLRVLFDPVMETSSGEGLDIACADGWTRQCFPIIAAMVIDHEEQVKVTGVKSNSHCTMCQVKPDDREDLEVWAPWRTHKTTQQQHKRQRLSKIEKKDVSWIHDINCFAYGHRYVNIHKTMMVDILHQLLKGVLMHVLGWIQALLEDQLPKAKSRQTQTALESAPNRGARKRTGTISRGVVRDIIDKRFASIPAYSNLRIFKHLSAVKQWTGKEQKSILRQILPVFTPLLEEVGAYDAIRFVRAMVDFIILAMYKSHDDDTLRFMTLALFRMNQYKEAFRPYRVLRRGGGDGHFNFPKFHAMVHYTDMIRLLGNAADLETGHFEHKHVEFVKNPFKLTNKKTGWEGQIMEHHRRKLNMQAYFDISFSARPMTTAERRESAERPIEPTSAVDLNHFFGWPRKTTKGPRQSRDKWRTVVEVEELLGSPIGTHFRQALAVFVRESRRKYNSSKANRFESRYDPNALEEDDSWVYGLRIKFHASMRCWKRTGQEINDPEAVEQDIVRCAPNWQAVKGNARYDWIWVQECST</sequence>
<organism evidence="1 2">
    <name type="scientific">Polychaeton citri CBS 116435</name>
    <dbReference type="NCBI Taxonomy" id="1314669"/>
    <lineage>
        <taxon>Eukaryota</taxon>
        <taxon>Fungi</taxon>
        <taxon>Dikarya</taxon>
        <taxon>Ascomycota</taxon>
        <taxon>Pezizomycotina</taxon>
        <taxon>Dothideomycetes</taxon>
        <taxon>Dothideomycetidae</taxon>
        <taxon>Capnodiales</taxon>
        <taxon>Capnodiaceae</taxon>
        <taxon>Polychaeton</taxon>
    </lineage>
</organism>
<evidence type="ECO:0000313" key="1">
    <source>
        <dbReference type="EMBL" id="KAF2715839.1"/>
    </source>
</evidence>
<dbReference type="Proteomes" id="UP000799441">
    <property type="component" value="Unassembled WGS sequence"/>
</dbReference>
<dbReference type="EMBL" id="MU003990">
    <property type="protein sequence ID" value="KAF2715839.1"/>
    <property type="molecule type" value="Genomic_DNA"/>
</dbReference>
<feature type="non-terminal residue" evidence="1">
    <location>
        <position position="628"/>
    </location>
</feature>
<evidence type="ECO:0000313" key="2">
    <source>
        <dbReference type="Proteomes" id="UP000799441"/>
    </source>
</evidence>
<reference evidence="1" key="1">
    <citation type="journal article" date="2020" name="Stud. Mycol.">
        <title>101 Dothideomycetes genomes: a test case for predicting lifestyles and emergence of pathogens.</title>
        <authorList>
            <person name="Haridas S."/>
            <person name="Albert R."/>
            <person name="Binder M."/>
            <person name="Bloem J."/>
            <person name="Labutti K."/>
            <person name="Salamov A."/>
            <person name="Andreopoulos B."/>
            <person name="Baker S."/>
            <person name="Barry K."/>
            <person name="Bills G."/>
            <person name="Bluhm B."/>
            <person name="Cannon C."/>
            <person name="Castanera R."/>
            <person name="Culley D."/>
            <person name="Daum C."/>
            <person name="Ezra D."/>
            <person name="Gonzalez J."/>
            <person name="Henrissat B."/>
            <person name="Kuo A."/>
            <person name="Liang C."/>
            <person name="Lipzen A."/>
            <person name="Lutzoni F."/>
            <person name="Magnuson J."/>
            <person name="Mondo S."/>
            <person name="Nolan M."/>
            <person name="Ohm R."/>
            <person name="Pangilinan J."/>
            <person name="Park H.-J."/>
            <person name="Ramirez L."/>
            <person name="Alfaro M."/>
            <person name="Sun H."/>
            <person name="Tritt A."/>
            <person name="Yoshinaga Y."/>
            <person name="Zwiers L.-H."/>
            <person name="Turgeon B."/>
            <person name="Goodwin S."/>
            <person name="Spatafora J."/>
            <person name="Crous P."/>
            <person name="Grigoriev I."/>
        </authorList>
    </citation>
    <scope>NUCLEOTIDE SEQUENCE</scope>
    <source>
        <strain evidence="1">CBS 116435</strain>
    </source>
</reference>
<protein>
    <submittedName>
        <fullName evidence="1">Uncharacterized protein</fullName>
    </submittedName>
</protein>
<dbReference type="Pfam" id="PF18759">
    <property type="entry name" value="Plavaka"/>
    <property type="match status" value="1"/>
</dbReference>
<name>A0A9P4PXG1_9PEZI</name>
<dbReference type="OrthoDB" id="3799695at2759"/>